<evidence type="ECO:0000256" key="2">
    <source>
        <dbReference type="ARBA" id="ARBA00022490"/>
    </source>
</evidence>
<reference evidence="7" key="2">
    <citation type="submission" date="2021-04" db="EMBL/GenBank/DDBJ databases">
        <authorList>
            <person name="Gilroy R."/>
        </authorList>
    </citation>
    <scope>NUCLEOTIDE SEQUENCE</scope>
    <source>
        <strain evidence="7">ChiBcec8-13705</strain>
    </source>
</reference>
<dbReference type="Gene3D" id="1.10.287.1040">
    <property type="entry name" value="Exonuclease VII, small subunit"/>
    <property type="match status" value="1"/>
</dbReference>
<evidence type="ECO:0000256" key="4">
    <source>
        <dbReference type="ARBA" id="ARBA00022801"/>
    </source>
</evidence>
<sequence>MRNPKNFEEGLARLQMVLAQMQDETTTLDKAVKLYAEAAQLIAYCNQTLQNAKLQIEEIDAALAAEIPNTQE</sequence>
<dbReference type="GO" id="GO:0008855">
    <property type="term" value="F:exodeoxyribonuclease VII activity"/>
    <property type="evidence" value="ECO:0007669"/>
    <property type="project" value="UniProtKB-UniRule"/>
</dbReference>
<reference evidence="7" key="1">
    <citation type="journal article" date="2021" name="PeerJ">
        <title>Extensive microbial diversity within the chicken gut microbiome revealed by metagenomics and culture.</title>
        <authorList>
            <person name="Gilroy R."/>
            <person name="Ravi A."/>
            <person name="Getino M."/>
            <person name="Pursley I."/>
            <person name="Horton D.L."/>
            <person name="Alikhan N.F."/>
            <person name="Baker D."/>
            <person name="Gharbi K."/>
            <person name="Hall N."/>
            <person name="Watson M."/>
            <person name="Adriaenssens E.M."/>
            <person name="Foster-Nyarko E."/>
            <person name="Jarju S."/>
            <person name="Secka A."/>
            <person name="Antonio M."/>
            <person name="Oren A."/>
            <person name="Chaudhuri R.R."/>
            <person name="La Ragione R."/>
            <person name="Hildebrand F."/>
            <person name="Pallen M.J."/>
        </authorList>
    </citation>
    <scope>NUCLEOTIDE SEQUENCE</scope>
    <source>
        <strain evidence="7">ChiBcec8-13705</strain>
    </source>
</reference>
<evidence type="ECO:0000256" key="5">
    <source>
        <dbReference type="ARBA" id="ARBA00022839"/>
    </source>
</evidence>
<dbReference type="AlphaFoldDB" id="A0A9D2M601"/>
<accession>A0A9D2M601</accession>
<dbReference type="GO" id="GO:0005829">
    <property type="term" value="C:cytosol"/>
    <property type="evidence" value="ECO:0007669"/>
    <property type="project" value="TreeGrafter"/>
</dbReference>
<evidence type="ECO:0000256" key="3">
    <source>
        <dbReference type="ARBA" id="ARBA00022722"/>
    </source>
</evidence>
<comment type="function">
    <text evidence="6">Bidirectionally degrades single-stranded DNA into large acid-insoluble oligonucleotides, which are then degraded further into small acid-soluble oligonucleotides.</text>
</comment>
<dbReference type="EC" id="3.1.11.6" evidence="6"/>
<proteinExistence type="inferred from homology"/>
<keyword evidence="4 6" id="KW-0378">Hydrolase</keyword>
<evidence type="ECO:0000256" key="1">
    <source>
        <dbReference type="ARBA" id="ARBA00009998"/>
    </source>
</evidence>
<dbReference type="SUPFAM" id="SSF116842">
    <property type="entry name" value="XseB-like"/>
    <property type="match status" value="1"/>
</dbReference>
<dbReference type="GO" id="GO:0006308">
    <property type="term" value="P:DNA catabolic process"/>
    <property type="evidence" value="ECO:0007669"/>
    <property type="project" value="UniProtKB-UniRule"/>
</dbReference>
<dbReference type="InterPro" id="IPR037004">
    <property type="entry name" value="Exonuc_VII_ssu_sf"/>
</dbReference>
<dbReference type="GO" id="GO:0009318">
    <property type="term" value="C:exodeoxyribonuclease VII complex"/>
    <property type="evidence" value="ECO:0007669"/>
    <property type="project" value="UniProtKB-UniRule"/>
</dbReference>
<name>A0A9D2M601_9FIRM</name>
<evidence type="ECO:0000256" key="6">
    <source>
        <dbReference type="HAMAP-Rule" id="MF_00337"/>
    </source>
</evidence>
<comment type="similarity">
    <text evidence="1 6">Belongs to the XseB family.</text>
</comment>
<dbReference type="HAMAP" id="MF_00337">
    <property type="entry name" value="Exonuc_7_S"/>
    <property type="match status" value="1"/>
</dbReference>
<comment type="catalytic activity">
    <reaction evidence="6">
        <text>Exonucleolytic cleavage in either 5'- to 3'- or 3'- to 5'-direction to yield nucleoside 5'-phosphates.</text>
        <dbReference type="EC" id="3.1.11.6"/>
    </reaction>
</comment>
<comment type="subcellular location">
    <subcellularLocation>
        <location evidence="6">Cytoplasm</location>
    </subcellularLocation>
</comment>
<comment type="subunit">
    <text evidence="6">Heterooligomer composed of large and small subunits.</text>
</comment>
<keyword evidence="2 6" id="KW-0963">Cytoplasm</keyword>
<keyword evidence="3 6" id="KW-0540">Nuclease</keyword>
<comment type="caution">
    <text evidence="7">The sequence shown here is derived from an EMBL/GenBank/DDBJ whole genome shotgun (WGS) entry which is preliminary data.</text>
</comment>
<dbReference type="Proteomes" id="UP000886803">
    <property type="component" value="Unassembled WGS sequence"/>
</dbReference>
<evidence type="ECO:0000313" key="7">
    <source>
        <dbReference type="EMBL" id="HJB41324.1"/>
    </source>
</evidence>
<dbReference type="NCBIfam" id="TIGR01280">
    <property type="entry name" value="xseB"/>
    <property type="match status" value="1"/>
</dbReference>
<protein>
    <recommendedName>
        <fullName evidence="6">Exodeoxyribonuclease 7 small subunit</fullName>
        <ecNumber evidence="6">3.1.11.6</ecNumber>
    </recommendedName>
    <alternativeName>
        <fullName evidence="6">Exodeoxyribonuclease VII small subunit</fullName>
        <shortName evidence="6">Exonuclease VII small subunit</shortName>
    </alternativeName>
</protein>
<organism evidence="7 8">
    <name type="scientific">Candidatus Gemmiger avicola</name>
    <dbReference type="NCBI Taxonomy" id="2838605"/>
    <lineage>
        <taxon>Bacteria</taxon>
        <taxon>Bacillati</taxon>
        <taxon>Bacillota</taxon>
        <taxon>Clostridia</taxon>
        <taxon>Eubacteriales</taxon>
        <taxon>Gemmiger</taxon>
    </lineage>
</organism>
<gene>
    <name evidence="6 7" type="primary">xseB</name>
    <name evidence="7" type="ORF">H9945_02380</name>
</gene>
<evidence type="ECO:0000313" key="8">
    <source>
        <dbReference type="Proteomes" id="UP000886803"/>
    </source>
</evidence>
<dbReference type="Pfam" id="PF02609">
    <property type="entry name" value="Exonuc_VII_S"/>
    <property type="match status" value="1"/>
</dbReference>
<keyword evidence="5 6" id="KW-0269">Exonuclease</keyword>
<dbReference type="EMBL" id="DWYG01000026">
    <property type="protein sequence ID" value="HJB41324.1"/>
    <property type="molecule type" value="Genomic_DNA"/>
</dbReference>
<dbReference type="PANTHER" id="PTHR34137">
    <property type="entry name" value="EXODEOXYRIBONUCLEASE 7 SMALL SUBUNIT"/>
    <property type="match status" value="1"/>
</dbReference>
<dbReference type="PANTHER" id="PTHR34137:SF1">
    <property type="entry name" value="EXODEOXYRIBONUCLEASE 7 SMALL SUBUNIT"/>
    <property type="match status" value="1"/>
</dbReference>
<dbReference type="InterPro" id="IPR003761">
    <property type="entry name" value="Exonuc_VII_S"/>
</dbReference>